<gene>
    <name evidence="2" type="ORF">MEUPH1_LOCUS9940</name>
</gene>
<proteinExistence type="predicted"/>
<keyword evidence="3" id="KW-1185">Reference proteome</keyword>
<dbReference type="Proteomes" id="UP001160148">
    <property type="component" value="Unassembled WGS sequence"/>
</dbReference>
<evidence type="ECO:0000313" key="3">
    <source>
        <dbReference type="Proteomes" id="UP001160148"/>
    </source>
</evidence>
<dbReference type="AlphaFoldDB" id="A0AAV0WDM2"/>
<protein>
    <submittedName>
        <fullName evidence="2">Uncharacterized protein</fullName>
    </submittedName>
</protein>
<organism evidence="2 3">
    <name type="scientific">Macrosiphum euphorbiae</name>
    <name type="common">potato aphid</name>
    <dbReference type="NCBI Taxonomy" id="13131"/>
    <lineage>
        <taxon>Eukaryota</taxon>
        <taxon>Metazoa</taxon>
        <taxon>Ecdysozoa</taxon>
        <taxon>Arthropoda</taxon>
        <taxon>Hexapoda</taxon>
        <taxon>Insecta</taxon>
        <taxon>Pterygota</taxon>
        <taxon>Neoptera</taxon>
        <taxon>Paraneoptera</taxon>
        <taxon>Hemiptera</taxon>
        <taxon>Sternorrhyncha</taxon>
        <taxon>Aphidomorpha</taxon>
        <taxon>Aphidoidea</taxon>
        <taxon>Aphididae</taxon>
        <taxon>Macrosiphini</taxon>
        <taxon>Macrosiphum</taxon>
    </lineage>
</organism>
<reference evidence="2 3" key="1">
    <citation type="submission" date="2023-01" db="EMBL/GenBank/DDBJ databases">
        <authorList>
            <person name="Whitehead M."/>
        </authorList>
    </citation>
    <scope>NUCLEOTIDE SEQUENCE [LARGE SCALE GENOMIC DNA]</scope>
</reference>
<feature type="region of interest" description="Disordered" evidence="1">
    <location>
        <begin position="75"/>
        <end position="173"/>
    </location>
</feature>
<feature type="compositionally biased region" description="Basic and acidic residues" evidence="1">
    <location>
        <begin position="114"/>
        <end position="123"/>
    </location>
</feature>
<dbReference type="EMBL" id="CARXXK010000002">
    <property type="protein sequence ID" value="CAI6353873.1"/>
    <property type="molecule type" value="Genomic_DNA"/>
</dbReference>
<feature type="region of interest" description="Disordered" evidence="1">
    <location>
        <begin position="291"/>
        <end position="321"/>
    </location>
</feature>
<evidence type="ECO:0000313" key="2">
    <source>
        <dbReference type="EMBL" id="CAI6353873.1"/>
    </source>
</evidence>
<name>A0AAV0WDM2_9HEMI</name>
<sequence>MKCRPVSDERFVMTNKMYPAPKRIMLHSGLIAEVLGIDPYPSDCENHNDLITLYSHYSRCSAGSDNYCNNDGQSCGRRNSQPVNIGRPSRPVFRDQNAAQSAQPVRSGCPYRPDQPRIQDRPVDLFGPSPARISRSRRSTYDVQPPRCGDQNARRGTYDVEPEPQGSRRGTYDVPQPYAALQQNDRRGTYDVPQPYAALQQNDRRGTYNVSQPCPALQQNDRRGTYDVSQPCPALQQNNRRGTYDVSQPCPALQRNTCSDVQPQPERTSNCGGSGGNTFTVTGTFQLLDGFQGLSTGRQPPRGQSSSANRLHDTDGDINDYLDNHQDVDMVAPRCVAVPGQPYVDIDESDANTTPDNWRLTLGNRHSLGSQGLGILSPVAYDHYNSGSRDTSGRGQWPSIDRQSYAVWSQRFVRHERCVNATRPPVEGQVRRP</sequence>
<feature type="compositionally biased region" description="Polar residues" evidence="1">
    <location>
        <begin position="293"/>
        <end position="309"/>
    </location>
</feature>
<accession>A0AAV0WDM2</accession>
<evidence type="ECO:0000256" key="1">
    <source>
        <dbReference type="SAM" id="MobiDB-lite"/>
    </source>
</evidence>
<comment type="caution">
    <text evidence="2">The sequence shown here is derived from an EMBL/GenBank/DDBJ whole genome shotgun (WGS) entry which is preliminary data.</text>
</comment>